<dbReference type="PANTHER" id="PTHR22916">
    <property type="entry name" value="GLYCOSYLTRANSFERASE"/>
    <property type="match status" value="1"/>
</dbReference>
<dbReference type="InterPro" id="IPR001173">
    <property type="entry name" value="Glyco_trans_2-like"/>
</dbReference>
<dbReference type="Pfam" id="PF00535">
    <property type="entry name" value="Glycos_transf_2"/>
    <property type="match status" value="1"/>
</dbReference>
<reference evidence="2" key="1">
    <citation type="journal article" date="2014" name="Front. Microbiol.">
        <title>High frequency of phylogenetically diverse reductive dehalogenase-homologous genes in deep subseafloor sedimentary metagenomes.</title>
        <authorList>
            <person name="Kawai M."/>
            <person name="Futagami T."/>
            <person name="Toyoda A."/>
            <person name="Takaki Y."/>
            <person name="Nishi S."/>
            <person name="Hori S."/>
            <person name="Arai W."/>
            <person name="Tsubouchi T."/>
            <person name="Morono Y."/>
            <person name="Uchiyama I."/>
            <person name="Ito T."/>
            <person name="Fujiyama A."/>
            <person name="Inagaki F."/>
            <person name="Takami H."/>
        </authorList>
    </citation>
    <scope>NUCLEOTIDE SEQUENCE</scope>
    <source>
        <strain evidence="2">Expedition CK06-06</strain>
    </source>
</reference>
<comment type="caution">
    <text evidence="2">The sequence shown here is derived from an EMBL/GenBank/DDBJ whole genome shotgun (WGS) entry which is preliminary data.</text>
</comment>
<dbReference type="PANTHER" id="PTHR22916:SF67">
    <property type="entry name" value="COLANIC ACID BIOSYNTHESIS GLYCOSYL TRANSFERASE WCAE-RELATED"/>
    <property type="match status" value="1"/>
</dbReference>
<dbReference type="EMBL" id="BARV01044983">
    <property type="protein sequence ID" value="GAI64996.1"/>
    <property type="molecule type" value="Genomic_DNA"/>
</dbReference>
<organism evidence="2">
    <name type="scientific">marine sediment metagenome</name>
    <dbReference type="NCBI Taxonomy" id="412755"/>
    <lineage>
        <taxon>unclassified sequences</taxon>
        <taxon>metagenomes</taxon>
        <taxon>ecological metagenomes</taxon>
    </lineage>
</organism>
<dbReference type="SUPFAM" id="SSF53448">
    <property type="entry name" value="Nucleotide-diphospho-sugar transferases"/>
    <property type="match status" value="1"/>
</dbReference>
<feature type="domain" description="Glycosyltransferase 2-like" evidence="1">
    <location>
        <begin position="2"/>
        <end position="68"/>
    </location>
</feature>
<dbReference type="AlphaFoldDB" id="X1RDD7"/>
<gene>
    <name evidence="2" type="ORF">S06H3_66212</name>
</gene>
<evidence type="ECO:0000313" key="2">
    <source>
        <dbReference type="EMBL" id="GAI64996.1"/>
    </source>
</evidence>
<sequence length="68" mass="7920">RNLESVSSQNFKNKEHIIIDNLSNDGTEDLIKNYKTNVTYPVIYIREKDFGIYNAMNKGIRIAKGDWI</sequence>
<accession>X1RDD7</accession>
<dbReference type="Gene3D" id="3.90.550.10">
    <property type="entry name" value="Spore Coat Polysaccharide Biosynthesis Protein SpsA, Chain A"/>
    <property type="match status" value="1"/>
</dbReference>
<dbReference type="InterPro" id="IPR029044">
    <property type="entry name" value="Nucleotide-diphossugar_trans"/>
</dbReference>
<evidence type="ECO:0000259" key="1">
    <source>
        <dbReference type="Pfam" id="PF00535"/>
    </source>
</evidence>
<feature type="non-terminal residue" evidence="2">
    <location>
        <position position="68"/>
    </location>
</feature>
<feature type="non-terminal residue" evidence="2">
    <location>
        <position position="1"/>
    </location>
</feature>
<proteinExistence type="predicted"/>
<protein>
    <recommendedName>
        <fullName evidence="1">Glycosyltransferase 2-like domain-containing protein</fullName>
    </recommendedName>
</protein>
<name>X1RDD7_9ZZZZ</name>